<gene>
    <name evidence="1" type="ORF">SFOMI_3022</name>
</gene>
<dbReference type="EMBL" id="BEWI01000032">
    <property type="protein sequence ID" value="GAY22465.1"/>
    <property type="molecule type" value="Genomic_DNA"/>
</dbReference>
<dbReference type="AlphaFoldDB" id="A0A292ZI45"/>
<reference evidence="1 2" key="1">
    <citation type="journal article" date="2013" name="Biodegradation">
        <title>Occurrence of 4-tert-butylphenol (4-t-BP) biodegradation in an aquatic sample caused by the presence of Spirodela polyrrhiza and isolation of a 4-t-BP-utilizing bacterium.</title>
        <authorList>
            <person name="Ogata Y."/>
            <person name="Toyama T."/>
            <person name="Yu N."/>
            <person name="Wang X."/>
            <person name="Sei K."/>
            <person name="Ike M."/>
        </authorList>
    </citation>
    <scope>NUCLEOTIDE SEQUENCE [LARGE SCALE GENOMIC DNA]</scope>
    <source>
        <strain evidence="1 2">OMI</strain>
    </source>
</reference>
<name>A0A292ZI45_SPHSA</name>
<evidence type="ECO:0000313" key="2">
    <source>
        <dbReference type="Proteomes" id="UP000221538"/>
    </source>
</evidence>
<evidence type="ECO:0000313" key="1">
    <source>
        <dbReference type="EMBL" id="GAY22465.1"/>
    </source>
</evidence>
<proteinExistence type="predicted"/>
<dbReference type="Proteomes" id="UP000221538">
    <property type="component" value="Unassembled WGS sequence"/>
</dbReference>
<dbReference type="RefSeq" id="WP_099186156.1">
    <property type="nucleotide sequence ID" value="NZ_BEWI01000032.1"/>
</dbReference>
<sequence>MLIVTLTAGHSPAAFARAKEIERHKVSIDGQSFRVIRYDNGSVKVVDGGIFGDGVSYNLRERMRKAAKQGTGCELADDFWLDGKLIGTLRCPGEGAAS</sequence>
<accession>A0A292ZI45</accession>
<protein>
    <submittedName>
        <fullName evidence="1">Uncharacterized protein</fullName>
    </submittedName>
</protein>
<organism evidence="1 2">
    <name type="scientific">Sphingobium fuliginis (strain ATCC 27551)</name>
    <dbReference type="NCBI Taxonomy" id="336203"/>
    <lineage>
        <taxon>Bacteria</taxon>
        <taxon>Pseudomonadati</taxon>
        <taxon>Pseudomonadota</taxon>
        <taxon>Alphaproteobacteria</taxon>
        <taxon>Sphingomonadales</taxon>
        <taxon>Sphingomonadaceae</taxon>
        <taxon>Sphingobium</taxon>
    </lineage>
</organism>
<comment type="caution">
    <text evidence="1">The sequence shown here is derived from an EMBL/GenBank/DDBJ whole genome shotgun (WGS) entry which is preliminary data.</text>
</comment>
<reference evidence="1 2" key="2">
    <citation type="journal article" date="2013" name="Environ. Sci. Technol.">
        <title>The 4-tert-butylphenol-utilizing bacterium Sphingobium fuliginis OMI can degrade bisphenols via phenolic ring hydroxylation and meta-cleavage pathway.</title>
        <authorList>
            <person name="Ogata Y."/>
            <person name="Goda S."/>
            <person name="Toyama T."/>
            <person name="Sei K."/>
            <person name="Ike M."/>
        </authorList>
    </citation>
    <scope>NUCLEOTIDE SEQUENCE [LARGE SCALE GENOMIC DNA]</scope>
    <source>
        <strain evidence="1 2">OMI</strain>
    </source>
</reference>